<feature type="domain" description="Acyltransferase 3" evidence="2">
    <location>
        <begin position="8"/>
        <end position="343"/>
    </location>
</feature>
<feature type="transmembrane region" description="Helical" evidence="1">
    <location>
        <begin position="7"/>
        <end position="27"/>
    </location>
</feature>
<protein>
    <submittedName>
        <fullName evidence="3">Acyltransferase</fullName>
    </submittedName>
</protein>
<dbReference type="PANTHER" id="PTHR23028:SF53">
    <property type="entry name" value="ACYL_TRANSF_3 DOMAIN-CONTAINING PROTEIN"/>
    <property type="match status" value="1"/>
</dbReference>
<feature type="transmembrane region" description="Helical" evidence="1">
    <location>
        <begin position="233"/>
        <end position="254"/>
    </location>
</feature>
<dbReference type="KEGG" id="hfl:PUV54_00375"/>
<dbReference type="Proteomes" id="UP001214043">
    <property type="component" value="Chromosome"/>
</dbReference>
<keyword evidence="3" id="KW-0808">Transferase</keyword>
<feature type="transmembrane region" description="Helical" evidence="1">
    <location>
        <begin position="207"/>
        <end position="226"/>
    </location>
</feature>
<keyword evidence="1" id="KW-1133">Transmembrane helix</keyword>
<sequence length="386" mass="43315">MTRGFSLYLDALRAVAAFVVFFSHFAYSRFTGGAYTWFRDYNFGSDAVIVFFVMSGLLIAYAAERSDNLSDFTRARAARLYSVALPAIFLTFVLDSIGRAADPNLYQPPWDRDGSSIIEFVRAITFTNEIWFSGSRLGTNGPYWSLAYEAWYYALFAVFFFVSGAKKWALIIAGAIFVGPRILLLAPCWIAGVVFYNKFIKTTAPTISASLGLAYTLCPVFAYAALQYTDAPTALYAVTALITGLSEPGILYGFSNEFLWNYVLTALIFIHLRGVLALPSWLPAFSEKTKVLIRWPAQRSFSLYLFHYPLISCLTALSPLARNSQFHQILILGGALAISFMLAEATELRLHAWLRKFDHFGKTVRKHGEYKSAAPPQQHTYLFSKK</sequence>
<proteinExistence type="predicted"/>
<dbReference type="RefSeq" id="WP_274493533.1">
    <property type="nucleotide sequence ID" value="NZ_CP118166.1"/>
</dbReference>
<organism evidence="3 4">
    <name type="scientific">Hyphococcus flavus</name>
    <dbReference type="NCBI Taxonomy" id="1866326"/>
    <lineage>
        <taxon>Bacteria</taxon>
        <taxon>Pseudomonadati</taxon>
        <taxon>Pseudomonadota</taxon>
        <taxon>Alphaproteobacteria</taxon>
        <taxon>Parvularculales</taxon>
        <taxon>Parvularculaceae</taxon>
        <taxon>Hyphococcus</taxon>
    </lineage>
</organism>
<dbReference type="InterPro" id="IPR050879">
    <property type="entry name" value="Acyltransferase_3"/>
</dbReference>
<dbReference type="GO" id="GO:0000271">
    <property type="term" value="P:polysaccharide biosynthetic process"/>
    <property type="evidence" value="ECO:0007669"/>
    <property type="project" value="TreeGrafter"/>
</dbReference>
<gene>
    <name evidence="3" type="ORF">PUV54_00375</name>
</gene>
<accession>A0AAF0CEP6</accession>
<name>A0AAF0CEP6_9PROT</name>
<keyword evidence="1" id="KW-0472">Membrane</keyword>
<feature type="transmembrane region" description="Helical" evidence="1">
    <location>
        <begin position="143"/>
        <end position="162"/>
    </location>
</feature>
<dbReference type="GO" id="GO:0016020">
    <property type="term" value="C:membrane"/>
    <property type="evidence" value="ECO:0007669"/>
    <property type="project" value="TreeGrafter"/>
</dbReference>
<feature type="transmembrane region" description="Helical" evidence="1">
    <location>
        <begin position="326"/>
        <end position="346"/>
    </location>
</feature>
<dbReference type="Pfam" id="PF01757">
    <property type="entry name" value="Acyl_transf_3"/>
    <property type="match status" value="1"/>
</dbReference>
<dbReference type="EMBL" id="CP118166">
    <property type="protein sequence ID" value="WDI31646.1"/>
    <property type="molecule type" value="Genomic_DNA"/>
</dbReference>
<feature type="transmembrane region" description="Helical" evidence="1">
    <location>
        <begin position="83"/>
        <end position="101"/>
    </location>
</feature>
<dbReference type="PANTHER" id="PTHR23028">
    <property type="entry name" value="ACETYLTRANSFERASE"/>
    <property type="match status" value="1"/>
</dbReference>
<evidence type="ECO:0000259" key="2">
    <source>
        <dbReference type="Pfam" id="PF01757"/>
    </source>
</evidence>
<reference evidence="3" key="1">
    <citation type="submission" date="2023-02" db="EMBL/GenBank/DDBJ databases">
        <title>Genome sequence of Hyphococcus flavus.</title>
        <authorList>
            <person name="Rong J.-C."/>
            <person name="Zhao Q."/>
            <person name="Yi M."/>
            <person name="Wu J.-Y."/>
        </authorList>
    </citation>
    <scope>NUCLEOTIDE SEQUENCE</scope>
    <source>
        <strain evidence="3">MCCC 1K03223</strain>
    </source>
</reference>
<feature type="transmembrane region" description="Helical" evidence="1">
    <location>
        <begin position="260"/>
        <end position="282"/>
    </location>
</feature>
<feature type="transmembrane region" description="Helical" evidence="1">
    <location>
        <begin position="303"/>
        <end position="320"/>
    </location>
</feature>
<evidence type="ECO:0000256" key="1">
    <source>
        <dbReference type="SAM" id="Phobius"/>
    </source>
</evidence>
<keyword evidence="3" id="KW-0012">Acyltransferase</keyword>
<keyword evidence="4" id="KW-1185">Reference proteome</keyword>
<evidence type="ECO:0000313" key="3">
    <source>
        <dbReference type="EMBL" id="WDI31646.1"/>
    </source>
</evidence>
<keyword evidence="1" id="KW-0812">Transmembrane</keyword>
<feature type="transmembrane region" description="Helical" evidence="1">
    <location>
        <begin position="169"/>
        <end position="195"/>
    </location>
</feature>
<dbReference type="GO" id="GO:0016747">
    <property type="term" value="F:acyltransferase activity, transferring groups other than amino-acyl groups"/>
    <property type="evidence" value="ECO:0007669"/>
    <property type="project" value="InterPro"/>
</dbReference>
<feature type="transmembrane region" description="Helical" evidence="1">
    <location>
        <begin position="47"/>
        <end position="63"/>
    </location>
</feature>
<evidence type="ECO:0000313" key="4">
    <source>
        <dbReference type="Proteomes" id="UP001214043"/>
    </source>
</evidence>
<dbReference type="AlphaFoldDB" id="A0AAF0CEP6"/>
<dbReference type="InterPro" id="IPR002656">
    <property type="entry name" value="Acyl_transf_3_dom"/>
</dbReference>